<feature type="transmembrane region" description="Helical" evidence="2">
    <location>
        <begin position="12"/>
        <end position="35"/>
    </location>
</feature>
<dbReference type="OrthoDB" id="10284192at2759"/>
<reference evidence="3 4" key="1">
    <citation type="submission" date="2019-01" db="EMBL/GenBank/DDBJ databases">
        <title>Nuclear Genome Assembly of the Microalgal Biofuel strain Nannochloropsis salina CCMP1776.</title>
        <authorList>
            <person name="Hovde B."/>
        </authorList>
    </citation>
    <scope>NUCLEOTIDE SEQUENCE [LARGE SCALE GENOMIC DNA]</scope>
    <source>
        <strain evidence="3 4">CCMP1776</strain>
    </source>
</reference>
<dbReference type="Proteomes" id="UP000355283">
    <property type="component" value="Unassembled WGS sequence"/>
</dbReference>
<accession>A0A4D9DI01</accession>
<dbReference type="EMBL" id="SDOX01000001">
    <property type="protein sequence ID" value="TFJ88548.1"/>
    <property type="molecule type" value="Genomic_DNA"/>
</dbReference>
<dbReference type="AlphaFoldDB" id="A0A4D9DI01"/>
<evidence type="ECO:0000256" key="2">
    <source>
        <dbReference type="SAM" id="Phobius"/>
    </source>
</evidence>
<gene>
    <name evidence="3" type="ORF">NSK_000122</name>
</gene>
<feature type="region of interest" description="Disordered" evidence="1">
    <location>
        <begin position="44"/>
        <end position="65"/>
    </location>
</feature>
<feature type="region of interest" description="Disordered" evidence="1">
    <location>
        <begin position="151"/>
        <end position="171"/>
    </location>
</feature>
<protein>
    <submittedName>
        <fullName evidence="3">Uncharacterized protein</fullName>
    </submittedName>
</protein>
<keyword evidence="2" id="KW-0472">Membrane</keyword>
<evidence type="ECO:0000256" key="1">
    <source>
        <dbReference type="SAM" id="MobiDB-lite"/>
    </source>
</evidence>
<evidence type="ECO:0000313" key="4">
    <source>
        <dbReference type="Proteomes" id="UP000355283"/>
    </source>
</evidence>
<comment type="caution">
    <text evidence="3">The sequence shown here is derived from an EMBL/GenBank/DDBJ whole genome shotgun (WGS) entry which is preliminary data.</text>
</comment>
<keyword evidence="2" id="KW-1133">Transmembrane helix</keyword>
<evidence type="ECO:0000313" key="3">
    <source>
        <dbReference type="EMBL" id="TFJ88548.1"/>
    </source>
</evidence>
<keyword evidence="2" id="KW-0812">Transmembrane</keyword>
<name>A0A4D9DI01_9STRA</name>
<proteinExistence type="predicted"/>
<organism evidence="3 4">
    <name type="scientific">Nannochloropsis salina CCMP1776</name>
    <dbReference type="NCBI Taxonomy" id="1027361"/>
    <lineage>
        <taxon>Eukaryota</taxon>
        <taxon>Sar</taxon>
        <taxon>Stramenopiles</taxon>
        <taxon>Ochrophyta</taxon>
        <taxon>Eustigmatophyceae</taxon>
        <taxon>Eustigmatales</taxon>
        <taxon>Monodopsidaceae</taxon>
        <taxon>Microchloropsis</taxon>
        <taxon>Microchloropsis salina</taxon>
    </lineage>
</organism>
<keyword evidence="4" id="KW-1185">Reference proteome</keyword>
<sequence length="184" mass="21321">MYISTAKIQGKFSPLVAAVLFFLWTHVFLAVGGSLHEGDWTQKKEDETITGGGEPSTRVKDKQRRRMETHVNDEEILHLLRHDPVEMTLEEASDWQHVKRRLSKAREETGWFHRVEDVYVPPDSALRFKKNVDDSKDESLFAGDYFRRTSSDQQEEEVVRSSSKGKEAANEYGIFERARRNAIH</sequence>